<name>A0A699Z1K5_HAELA</name>
<gene>
    <name evidence="1" type="ORF">HaLaN_08683</name>
</gene>
<feature type="non-terminal residue" evidence="1">
    <location>
        <position position="1"/>
    </location>
</feature>
<organism evidence="1 2">
    <name type="scientific">Haematococcus lacustris</name>
    <name type="common">Green alga</name>
    <name type="synonym">Haematococcus pluvialis</name>
    <dbReference type="NCBI Taxonomy" id="44745"/>
    <lineage>
        <taxon>Eukaryota</taxon>
        <taxon>Viridiplantae</taxon>
        <taxon>Chlorophyta</taxon>
        <taxon>core chlorophytes</taxon>
        <taxon>Chlorophyceae</taxon>
        <taxon>CS clade</taxon>
        <taxon>Chlamydomonadales</taxon>
        <taxon>Haematococcaceae</taxon>
        <taxon>Haematococcus</taxon>
    </lineage>
</organism>
<protein>
    <submittedName>
        <fullName evidence="1">Uncharacterized protein</fullName>
    </submittedName>
</protein>
<proteinExistence type="predicted"/>
<sequence>MRLWNLIPDPYCAQPDYYIIHTWSDSLVDVVRQVVDHLRPHVDTAEGAPPPRPLHEVLAETFVWLDLVAVMQHMTSQLAQNGPDLSETRANLLGCRLGSLAVMGMQLTPLTRAWCMYESWATVYYGSCQRLIVVFPDDVTLELVSTFQERCRCIDITRAATTLPQDKQRIVAE</sequence>
<dbReference type="AlphaFoldDB" id="A0A699Z1K5"/>
<evidence type="ECO:0000313" key="2">
    <source>
        <dbReference type="Proteomes" id="UP000485058"/>
    </source>
</evidence>
<comment type="caution">
    <text evidence="1">The sequence shown here is derived from an EMBL/GenBank/DDBJ whole genome shotgun (WGS) entry which is preliminary data.</text>
</comment>
<keyword evidence="2" id="KW-1185">Reference proteome</keyword>
<accession>A0A699Z1K5</accession>
<evidence type="ECO:0000313" key="1">
    <source>
        <dbReference type="EMBL" id="GFH12904.1"/>
    </source>
</evidence>
<feature type="non-terminal residue" evidence="1">
    <location>
        <position position="173"/>
    </location>
</feature>
<reference evidence="1 2" key="1">
    <citation type="submission" date="2020-02" db="EMBL/GenBank/DDBJ databases">
        <title>Draft genome sequence of Haematococcus lacustris strain NIES-144.</title>
        <authorList>
            <person name="Morimoto D."/>
            <person name="Nakagawa S."/>
            <person name="Yoshida T."/>
            <person name="Sawayama S."/>
        </authorList>
    </citation>
    <scope>NUCLEOTIDE SEQUENCE [LARGE SCALE GENOMIC DNA]</scope>
    <source>
        <strain evidence="1 2">NIES-144</strain>
    </source>
</reference>
<dbReference type="Proteomes" id="UP000485058">
    <property type="component" value="Unassembled WGS sequence"/>
</dbReference>
<dbReference type="EMBL" id="BLLF01000553">
    <property type="protein sequence ID" value="GFH12904.1"/>
    <property type="molecule type" value="Genomic_DNA"/>
</dbReference>